<dbReference type="EMBL" id="CP074133">
    <property type="protein sequence ID" value="QUX22692.1"/>
    <property type="molecule type" value="Genomic_DNA"/>
</dbReference>
<dbReference type="Proteomes" id="UP000676079">
    <property type="component" value="Chromosome"/>
</dbReference>
<sequence length="432" mass="45776">MTDNDPLAAARASLAKGEPSRAVLSLRPYADDLPLPELVALVRDASRALGADDLAGAAADLLADIDGPKALYDFGYAATGSGIPFVGVPALRRARGLAPDVLPVLWELASALEDSHRHREAADALRGWDGELPAWPGRYLIAYNSLAAGDLAGAREALADLPEPEDPDWGPARARVAAMAERAAAAAAVGPLDGSDLRGWHFVLHGGVVAHLSPHGFEEPMRGRYAFVSDDYSYCRTGLERLRLVLETAGRAVDGVMALPDRDSTVLGLAASRLLGLPLLPVDPARPGALVVAYDLDDADPELRGALFERPDGQILFEHAASWVRPEGPAADVVTLLHQNAHRPWGERMRMVDVQDPSRGVETVPADGRPEAELAEEVLAAEAVTGENGEEGPPDTVDVLAGFVGAVAGGWARTGRRWRADTPGPVRSSYFI</sequence>
<evidence type="ECO:0008006" key="3">
    <source>
        <dbReference type="Google" id="ProtNLM"/>
    </source>
</evidence>
<accession>A0ABX8BL03</accession>
<gene>
    <name evidence="1" type="ORF">KGD84_31155</name>
</gene>
<proteinExistence type="predicted"/>
<evidence type="ECO:0000313" key="1">
    <source>
        <dbReference type="EMBL" id="QUX22692.1"/>
    </source>
</evidence>
<reference evidence="1 2" key="1">
    <citation type="submission" date="2021-05" db="EMBL/GenBank/DDBJ databases">
        <title>Direct Submission.</title>
        <authorList>
            <person name="Li K."/>
            <person name="Gao J."/>
        </authorList>
    </citation>
    <scope>NUCLEOTIDE SEQUENCE [LARGE SCALE GENOMIC DNA]</scope>
    <source>
        <strain evidence="1 2">Mg02</strain>
    </source>
</reference>
<name>A0ABX8BL03_9ACTN</name>
<evidence type="ECO:0000313" key="2">
    <source>
        <dbReference type="Proteomes" id="UP000676079"/>
    </source>
</evidence>
<protein>
    <recommendedName>
        <fullName evidence="3">Tetratricopeptide repeat protein</fullName>
    </recommendedName>
</protein>
<organism evidence="1 2">
    <name type="scientific">Nocardiopsis changdeensis</name>
    <dbReference type="NCBI Taxonomy" id="2831969"/>
    <lineage>
        <taxon>Bacteria</taxon>
        <taxon>Bacillati</taxon>
        <taxon>Actinomycetota</taxon>
        <taxon>Actinomycetes</taxon>
        <taxon>Streptosporangiales</taxon>
        <taxon>Nocardiopsidaceae</taxon>
        <taxon>Nocardiopsis</taxon>
    </lineage>
</organism>
<dbReference type="RefSeq" id="WP_220563908.1">
    <property type="nucleotide sequence ID" value="NZ_CP074133.1"/>
</dbReference>
<keyword evidence="2" id="KW-1185">Reference proteome</keyword>